<dbReference type="Proteomes" id="UP000887565">
    <property type="component" value="Unplaced"/>
</dbReference>
<evidence type="ECO:0000313" key="1">
    <source>
        <dbReference type="Proteomes" id="UP000887565"/>
    </source>
</evidence>
<keyword evidence="1" id="KW-1185">Reference proteome</keyword>
<organism evidence="1 2">
    <name type="scientific">Romanomermis culicivorax</name>
    <name type="common">Nematode worm</name>
    <dbReference type="NCBI Taxonomy" id="13658"/>
    <lineage>
        <taxon>Eukaryota</taxon>
        <taxon>Metazoa</taxon>
        <taxon>Ecdysozoa</taxon>
        <taxon>Nematoda</taxon>
        <taxon>Enoplea</taxon>
        <taxon>Dorylaimia</taxon>
        <taxon>Mermithida</taxon>
        <taxon>Mermithoidea</taxon>
        <taxon>Mermithidae</taxon>
        <taxon>Romanomermis</taxon>
    </lineage>
</organism>
<sequence length="61" mass="6960">MPATGSSVHKNDYLYLINLLNKKIGIYHTDDPLKYRNGGSAIDVTLPNEREIFVPFGWRLP</sequence>
<protein>
    <submittedName>
        <fullName evidence="2">Uncharacterized protein</fullName>
    </submittedName>
</protein>
<name>A0A915K796_ROMCU</name>
<accession>A0A915K796</accession>
<dbReference type="AlphaFoldDB" id="A0A915K796"/>
<proteinExistence type="predicted"/>
<dbReference type="WBParaSite" id="nRc.2.0.1.t34617-RA">
    <property type="protein sequence ID" value="nRc.2.0.1.t34617-RA"/>
    <property type="gene ID" value="nRc.2.0.1.g34617"/>
</dbReference>
<reference evidence="2" key="1">
    <citation type="submission" date="2022-11" db="UniProtKB">
        <authorList>
            <consortium name="WormBaseParasite"/>
        </authorList>
    </citation>
    <scope>IDENTIFICATION</scope>
</reference>
<evidence type="ECO:0000313" key="2">
    <source>
        <dbReference type="WBParaSite" id="nRc.2.0.1.t34617-RA"/>
    </source>
</evidence>